<dbReference type="GO" id="GO:0006313">
    <property type="term" value="P:DNA transposition"/>
    <property type="evidence" value="ECO:0007669"/>
    <property type="project" value="InterPro"/>
</dbReference>
<dbReference type="OrthoDB" id="9798161at2"/>
<dbReference type="PANTHER" id="PTHR33360">
    <property type="entry name" value="TRANSPOSASE FOR INSERTION SEQUENCE ELEMENT IS200"/>
    <property type="match status" value="1"/>
</dbReference>
<dbReference type="InterPro" id="IPR002686">
    <property type="entry name" value="Transposase_17"/>
</dbReference>
<dbReference type="GO" id="GO:0004803">
    <property type="term" value="F:transposase activity"/>
    <property type="evidence" value="ECO:0007669"/>
    <property type="project" value="InterPro"/>
</dbReference>
<dbReference type="SUPFAM" id="SSF143422">
    <property type="entry name" value="Transposase IS200-like"/>
    <property type="match status" value="1"/>
</dbReference>
<organism evidence="2 3">
    <name type="scientific">Mesobacillus subterraneus</name>
    <dbReference type="NCBI Taxonomy" id="285983"/>
    <lineage>
        <taxon>Bacteria</taxon>
        <taxon>Bacillati</taxon>
        <taxon>Bacillota</taxon>
        <taxon>Bacilli</taxon>
        <taxon>Bacillales</taxon>
        <taxon>Bacillaceae</taxon>
        <taxon>Mesobacillus</taxon>
    </lineage>
</organism>
<name>A0A0D6ZDI7_9BACI</name>
<reference evidence="2 3" key="1">
    <citation type="submission" date="2015-01" db="EMBL/GenBank/DDBJ databases">
        <title>Draft genome sequences of the supercritical CO2 tolerant bacteria Bacillus subterraneus MITOT1 and Bacillus cereus MIT0214.</title>
        <authorList>
            <person name="Peet K.C."/>
            <person name="Thompson J.R."/>
        </authorList>
    </citation>
    <scope>NUCLEOTIDE SEQUENCE [LARGE SCALE GENOMIC DNA]</scope>
    <source>
        <strain evidence="2 3">MITOT1</strain>
    </source>
</reference>
<dbReference type="PATRIC" id="fig|285983.3.peg.2560"/>
<dbReference type="Proteomes" id="UP000032512">
    <property type="component" value="Unassembled WGS sequence"/>
</dbReference>
<gene>
    <name evidence="2" type="ORF">UB32_03140</name>
</gene>
<dbReference type="Gene3D" id="3.30.70.1290">
    <property type="entry name" value="Transposase IS200-like"/>
    <property type="match status" value="1"/>
</dbReference>
<evidence type="ECO:0000313" key="2">
    <source>
        <dbReference type="EMBL" id="KIY23335.1"/>
    </source>
</evidence>
<evidence type="ECO:0000259" key="1">
    <source>
        <dbReference type="SMART" id="SM01321"/>
    </source>
</evidence>
<dbReference type="NCBIfam" id="NF033573">
    <property type="entry name" value="transpos_IS200"/>
    <property type="match status" value="1"/>
</dbReference>
<protein>
    <submittedName>
        <fullName evidence="2">Transposase</fullName>
    </submittedName>
</protein>
<evidence type="ECO:0000313" key="3">
    <source>
        <dbReference type="Proteomes" id="UP000032512"/>
    </source>
</evidence>
<keyword evidence="3" id="KW-1185">Reference proteome</keyword>
<proteinExistence type="predicted"/>
<dbReference type="InterPro" id="IPR036515">
    <property type="entry name" value="Transposase_17_sf"/>
</dbReference>
<comment type="caution">
    <text evidence="2">The sequence shown here is derived from an EMBL/GenBank/DDBJ whole genome shotgun (WGS) entry which is preliminary data.</text>
</comment>
<sequence length="143" mass="16711">MDGYRKNSHAVFDIKYHVIWVTKYRYKVLRGPIAVRTRELIRQGCEARGITILQGSVGKDHIHLLLSCPPSLAPSKILQYLKGRSSRLLQDEFPELKKKYWGQHLWARGYFCATVGTVTEEIIRNYIANQFNEEKNDIFKIEE</sequence>
<dbReference type="GO" id="GO:0003677">
    <property type="term" value="F:DNA binding"/>
    <property type="evidence" value="ECO:0007669"/>
    <property type="project" value="InterPro"/>
</dbReference>
<dbReference type="PANTHER" id="PTHR33360:SF2">
    <property type="entry name" value="TRANSPOSASE FOR INSERTION SEQUENCE ELEMENT IS200"/>
    <property type="match status" value="1"/>
</dbReference>
<dbReference type="Pfam" id="PF01797">
    <property type="entry name" value="Y1_Tnp"/>
    <property type="match status" value="1"/>
</dbReference>
<accession>A0A0D6ZDI7</accession>
<dbReference type="AlphaFoldDB" id="A0A0D6ZDI7"/>
<dbReference type="RefSeq" id="WP_044391133.1">
    <property type="nucleotide sequence ID" value="NZ_JXIQ01000019.1"/>
</dbReference>
<dbReference type="EMBL" id="JXIQ01000019">
    <property type="protein sequence ID" value="KIY23335.1"/>
    <property type="molecule type" value="Genomic_DNA"/>
</dbReference>
<dbReference type="SMART" id="SM01321">
    <property type="entry name" value="Y1_Tnp"/>
    <property type="match status" value="1"/>
</dbReference>
<feature type="domain" description="Transposase IS200-like" evidence="1">
    <location>
        <begin position="11"/>
        <end position="130"/>
    </location>
</feature>